<gene>
    <name evidence="2" type="ORF">HNY73_012912</name>
</gene>
<reference evidence="2" key="2">
    <citation type="submission" date="2020-06" db="EMBL/GenBank/DDBJ databases">
        <authorList>
            <person name="Sheffer M."/>
        </authorList>
    </citation>
    <scope>NUCLEOTIDE SEQUENCE</scope>
</reference>
<dbReference type="FunFam" id="3.30.700.20:FF:000001">
    <property type="entry name" value="AMME syndrome candidate gene 1"/>
    <property type="match status" value="1"/>
</dbReference>
<feature type="domain" description="AMMECR1" evidence="1">
    <location>
        <begin position="35"/>
        <end position="227"/>
    </location>
</feature>
<dbReference type="SUPFAM" id="SSF143447">
    <property type="entry name" value="AMMECR1-like"/>
    <property type="match status" value="1"/>
</dbReference>
<dbReference type="AlphaFoldDB" id="A0A8T0EX27"/>
<dbReference type="Pfam" id="PF01871">
    <property type="entry name" value="AMMECR1"/>
    <property type="match status" value="1"/>
</dbReference>
<name>A0A8T0EX27_ARGBR</name>
<dbReference type="InterPro" id="IPR027485">
    <property type="entry name" value="AMMECR1_N"/>
</dbReference>
<dbReference type="NCBIfam" id="TIGR00296">
    <property type="entry name" value="TIGR00296 family protein"/>
    <property type="match status" value="1"/>
</dbReference>
<keyword evidence="3" id="KW-1185">Reference proteome</keyword>
<accession>A0A8T0EX27</accession>
<comment type="caution">
    <text evidence="2">The sequence shown here is derived from an EMBL/GenBank/DDBJ whole genome shotgun (WGS) entry which is preliminary data.</text>
</comment>
<organism evidence="2 3">
    <name type="scientific">Argiope bruennichi</name>
    <name type="common">Wasp spider</name>
    <name type="synonym">Aranea bruennichi</name>
    <dbReference type="NCBI Taxonomy" id="94029"/>
    <lineage>
        <taxon>Eukaryota</taxon>
        <taxon>Metazoa</taxon>
        <taxon>Ecdysozoa</taxon>
        <taxon>Arthropoda</taxon>
        <taxon>Chelicerata</taxon>
        <taxon>Arachnida</taxon>
        <taxon>Araneae</taxon>
        <taxon>Araneomorphae</taxon>
        <taxon>Entelegynae</taxon>
        <taxon>Araneoidea</taxon>
        <taxon>Araneidae</taxon>
        <taxon>Argiope</taxon>
    </lineage>
</organism>
<dbReference type="PANTHER" id="PTHR13016">
    <property type="entry name" value="AMMECR1 HOMOLOG"/>
    <property type="match status" value="1"/>
</dbReference>
<evidence type="ECO:0000313" key="3">
    <source>
        <dbReference type="Proteomes" id="UP000807504"/>
    </source>
</evidence>
<dbReference type="InterPro" id="IPR023473">
    <property type="entry name" value="AMMECR1"/>
</dbReference>
<proteinExistence type="predicted"/>
<reference evidence="2" key="1">
    <citation type="journal article" date="2020" name="bioRxiv">
        <title>Chromosome-level reference genome of the European wasp spider Argiope bruennichi: a resource for studies on range expansion and evolutionary adaptation.</title>
        <authorList>
            <person name="Sheffer M.M."/>
            <person name="Hoppe A."/>
            <person name="Krehenwinkel H."/>
            <person name="Uhl G."/>
            <person name="Kuss A.W."/>
            <person name="Jensen L."/>
            <person name="Jensen C."/>
            <person name="Gillespie R.G."/>
            <person name="Hoff K.J."/>
            <person name="Prost S."/>
        </authorList>
    </citation>
    <scope>NUCLEOTIDE SEQUENCE</scope>
</reference>
<dbReference type="EMBL" id="JABXBU010001863">
    <property type="protein sequence ID" value="KAF8782650.1"/>
    <property type="molecule type" value="Genomic_DNA"/>
</dbReference>
<dbReference type="Gene3D" id="3.30.700.20">
    <property type="entry name" value="Hypothetical protein ph0010, domain 1"/>
    <property type="match status" value="1"/>
</dbReference>
<sequence>MAAGCCGGKKEKQNYHFHPCCNGTIVHPYTCQPSIYRGGMVVCVEMCFFCFDVLYCYLNQYESPKTPNFPNENYPLFVTWKIGKDRKLRGCIGTFNSMNLASGLREYAVTSAFRDSRFSPITRDEFPKLHVSVSILRHFEDGRDYLDWQIGIHGIRIEFNTEKGYKRTATYLPEVAPEQGWDQIQTIDSLLRKGGYKDAASNKLTLALQCQLAWAHMEIPHRGPPCPFHMVKAYGLYLGQGILDFMGLAYRSTHLLQALGVGSLNP</sequence>
<dbReference type="PANTHER" id="PTHR13016:SF0">
    <property type="entry name" value="AMME SYNDROME CANDIDATE GENE 1 PROTEIN"/>
    <property type="match status" value="1"/>
</dbReference>
<dbReference type="Proteomes" id="UP000807504">
    <property type="component" value="Unassembled WGS sequence"/>
</dbReference>
<evidence type="ECO:0000259" key="1">
    <source>
        <dbReference type="PROSITE" id="PS51112"/>
    </source>
</evidence>
<dbReference type="InterPro" id="IPR002733">
    <property type="entry name" value="AMMECR1_domain"/>
</dbReference>
<dbReference type="InterPro" id="IPR036071">
    <property type="entry name" value="AMMECR1_dom_sf"/>
</dbReference>
<evidence type="ECO:0000313" key="2">
    <source>
        <dbReference type="EMBL" id="KAF8782650.1"/>
    </source>
</evidence>
<protein>
    <submittedName>
        <fullName evidence="2">AMME syndrome candidate protein 1 like</fullName>
    </submittedName>
</protein>
<dbReference type="PROSITE" id="PS51112">
    <property type="entry name" value="AMMECR1"/>
    <property type="match status" value="1"/>
</dbReference>